<reference evidence="5" key="1">
    <citation type="submission" date="2021-01" db="EMBL/GenBank/DDBJ databases">
        <authorList>
            <consortium name="Genoscope - CEA"/>
            <person name="William W."/>
        </authorList>
    </citation>
    <scope>NUCLEOTIDE SEQUENCE</scope>
</reference>
<dbReference type="CDD" id="cd16268">
    <property type="entry name" value="EF2_II"/>
    <property type="match status" value="1"/>
</dbReference>
<sequence length="1094" mass="125435">MEDQKQIILQKLQSNTANIRNLSIIAHVDHGKTTLTDQLISANNIISKRLAGNLRYMDSREDEQLRGITMKSSSISIIYDNHLINLIDSPGHVEFSSEVQAALRLTDGALVLVDVLEGFSSQTFNVLKQMFEEGIKGILVLNKVDRLILEKQMDPDQAFIHMSQIVEQVNAALSSFLNEQIHQVEEQTEFSLDDDTIKNLESNLYFCPTKNNVVFCSSIDAWAFTIGTFSSIFAKKLKCNQTALQKCLWGNYYFKNKKVTLTPSKEGQSVLFVDFILKNIWNIYNNKDNIQKIQSIAAQLQLNGQIGNYKQLMSKWLPFDQCLFDRIIKELPNPIEAQRARKDIICKRINRQITKNNDARFDELYKSIQNCDPNGPLVVFVAKMISVPPECIDEKQLNPKPQGILSYAFARVFSGTLHLNQPVFVIGPKSKIITNENQVDQTDMLQFEIKKIYLMMAQYLEAIKMMPAGNLVAIGGLDDLIFKTSTISSVHYCPSFAPTFVKFKSIVRTMIMPTQMEDQPKVIQAIKKLYKCDPSLDVQALDSGELVLGTCGEVHLQRCITDIEKLSECKVRISEPIIPFKETIIYKNLFEESNEKFHKKKAKVLVQGEQKQKKQQQFEQRTKDDDVDVEKNKQFKQKLQEGEETEIVKDTNILEQEDIRYNQLLKEEIKFKYDQKQQVKKIDHKNKGKQSTKNNLLVEVQNKSNLIEESTANQKITAKVRAIGLPFELITWMENNQKYMRKLLYENKGDPKLFLEEFDLIRKTLKIEKKLNELIENHLQCFGPKKCGPNLLINKMIKPEDSLVQKLRQQVQNLPQQPLIQNQQIIQIDFQQQAEEQYQIQQLEEKIESTKDSKSQLSDTTGSIAKGLEMYLSQQELSQDAMNNALNLGFDLALNAGPLCAEPIIGACFIIEQIKFSEEEQQLQQDTYGPISGQLISMMKDACFNSFLGAQPRLVESVYKCTLQTDFTNYGKSIDVLNQRRGYVLNEILNSCTSLFTVQARLPLSSSFDFYCQIQSATSGHVSAQLDFDGWSIIQEDPFYQPYTDDDIEENGMQKVERNIARDLIMATRKRKGMNFEEKIIVAADKQRNLSKKK</sequence>
<evidence type="ECO:0000313" key="5">
    <source>
        <dbReference type="EMBL" id="CAD8065034.1"/>
    </source>
</evidence>
<dbReference type="FunFam" id="3.40.50.300:FF:000746">
    <property type="entry name" value="Ribosome assembly protein 1"/>
    <property type="match status" value="1"/>
</dbReference>
<evidence type="ECO:0000256" key="3">
    <source>
        <dbReference type="SAM" id="Coils"/>
    </source>
</evidence>
<dbReference type="Pfam" id="PF03144">
    <property type="entry name" value="GTP_EFTU_D2"/>
    <property type="match status" value="1"/>
</dbReference>
<protein>
    <recommendedName>
        <fullName evidence="4">Tr-type G domain-containing protein</fullName>
    </recommendedName>
</protein>
<evidence type="ECO:0000256" key="1">
    <source>
        <dbReference type="ARBA" id="ARBA00022741"/>
    </source>
</evidence>
<dbReference type="Pfam" id="PF00009">
    <property type="entry name" value="GTP_EFTU"/>
    <property type="match status" value="1"/>
</dbReference>
<proteinExistence type="predicted"/>
<evidence type="ECO:0000313" key="6">
    <source>
        <dbReference type="Proteomes" id="UP000692954"/>
    </source>
</evidence>
<feature type="coiled-coil region" evidence="3">
    <location>
        <begin position="833"/>
        <end position="860"/>
    </location>
</feature>
<name>A0A8S1LQN8_9CILI</name>
<dbReference type="InterPro" id="IPR005225">
    <property type="entry name" value="Small_GTP-bd"/>
</dbReference>
<dbReference type="InterPro" id="IPR000640">
    <property type="entry name" value="EFG_V-like"/>
</dbReference>
<dbReference type="PROSITE" id="PS51722">
    <property type="entry name" value="G_TR_2"/>
    <property type="match status" value="1"/>
</dbReference>
<dbReference type="FunFam" id="3.30.70.870:FF:000002">
    <property type="entry name" value="Translation elongation factor 2"/>
    <property type="match status" value="1"/>
</dbReference>
<dbReference type="GO" id="GO:0003924">
    <property type="term" value="F:GTPase activity"/>
    <property type="evidence" value="ECO:0007669"/>
    <property type="project" value="InterPro"/>
</dbReference>
<keyword evidence="3" id="KW-0175">Coiled coil</keyword>
<organism evidence="5 6">
    <name type="scientific">Paramecium sonneborni</name>
    <dbReference type="NCBI Taxonomy" id="65129"/>
    <lineage>
        <taxon>Eukaryota</taxon>
        <taxon>Sar</taxon>
        <taxon>Alveolata</taxon>
        <taxon>Ciliophora</taxon>
        <taxon>Intramacronucleata</taxon>
        <taxon>Oligohymenophorea</taxon>
        <taxon>Peniculida</taxon>
        <taxon>Parameciidae</taxon>
        <taxon>Paramecium</taxon>
    </lineage>
</organism>
<dbReference type="Proteomes" id="UP000692954">
    <property type="component" value="Unassembled WGS sequence"/>
</dbReference>
<dbReference type="GO" id="GO:0005829">
    <property type="term" value="C:cytosol"/>
    <property type="evidence" value="ECO:0007669"/>
    <property type="project" value="TreeGrafter"/>
</dbReference>
<dbReference type="InterPro" id="IPR000795">
    <property type="entry name" value="T_Tr_GTP-bd_dom"/>
</dbReference>
<dbReference type="GO" id="GO:1990904">
    <property type="term" value="C:ribonucleoprotein complex"/>
    <property type="evidence" value="ECO:0007669"/>
    <property type="project" value="TreeGrafter"/>
</dbReference>
<dbReference type="GO" id="GO:0043022">
    <property type="term" value="F:ribosome binding"/>
    <property type="evidence" value="ECO:0007669"/>
    <property type="project" value="TreeGrafter"/>
</dbReference>
<accession>A0A8S1LQN8</accession>
<dbReference type="InterPro" id="IPR004161">
    <property type="entry name" value="EFTu-like_2"/>
</dbReference>
<dbReference type="GO" id="GO:0005525">
    <property type="term" value="F:GTP binding"/>
    <property type="evidence" value="ECO:0007669"/>
    <property type="project" value="UniProtKB-KW"/>
</dbReference>
<dbReference type="GO" id="GO:0042256">
    <property type="term" value="P:cytosolic ribosome assembly"/>
    <property type="evidence" value="ECO:0007669"/>
    <property type="project" value="TreeGrafter"/>
</dbReference>
<evidence type="ECO:0000259" key="4">
    <source>
        <dbReference type="PROSITE" id="PS51722"/>
    </source>
</evidence>
<feature type="domain" description="Tr-type G" evidence="4">
    <location>
        <begin position="17"/>
        <end position="205"/>
    </location>
</feature>
<dbReference type="PANTHER" id="PTHR42908">
    <property type="entry name" value="TRANSLATION ELONGATION FACTOR-RELATED"/>
    <property type="match status" value="1"/>
</dbReference>
<dbReference type="OrthoDB" id="364892at2759"/>
<keyword evidence="2" id="KW-0342">GTP-binding</keyword>
<dbReference type="AlphaFoldDB" id="A0A8S1LQN8"/>
<comment type="caution">
    <text evidence="5">The sequence shown here is derived from an EMBL/GenBank/DDBJ whole genome shotgun (WGS) entry which is preliminary data.</text>
</comment>
<gene>
    <name evidence="5" type="ORF">PSON_ATCC_30995.1.T0200004</name>
</gene>
<keyword evidence="6" id="KW-1185">Reference proteome</keyword>
<evidence type="ECO:0000256" key="2">
    <source>
        <dbReference type="ARBA" id="ARBA00023134"/>
    </source>
</evidence>
<dbReference type="EMBL" id="CAJJDN010000020">
    <property type="protein sequence ID" value="CAD8065034.1"/>
    <property type="molecule type" value="Genomic_DNA"/>
</dbReference>
<keyword evidence="1" id="KW-0547">Nucleotide-binding</keyword>
<dbReference type="NCBIfam" id="TIGR00231">
    <property type="entry name" value="small_GTP"/>
    <property type="match status" value="1"/>
</dbReference>
<dbReference type="PANTHER" id="PTHR42908:SF3">
    <property type="entry name" value="ELONGATION FACTOR-LIKE GTPASE 1"/>
    <property type="match status" value="1"/>
</dbReference>
<dbReference type="Pfam" id="PF00679">
    <property type="entry name" value="EFG_C"/>
    <property type="match status" value="1"/>
</dbReference>
<dbReference type="SMART" id="SM00838">
    <property type="entry name" value="EFG_C"/>
    <property type="match status" value="1"/>
</dbReference>